<comment type="caution">
    <text evidence="7">The sequence shown here is derived from an EMBL/GenBank/DDBJ whole genome shotgun (WGS) entry which is preliminary data.</text>
</comment>
<dbReference type="FunFam" id="3.30.40.10:FF:000728">
    <property type="entry name" value="Unplaced genomic scaffold supercont1.4, whole genome shotgun sequence"/>
    <property type="match status" value="1"/>
</dbReference>
<organism evidence="7 8">
    <name type="scientific">Hydnum rufescens UP504</name>
    <dbReference type="NCBI Taxonomy" id="1448309"/>
    <lineage>
        <taxon>Eukaryota</taxon>
        <taxon>Fungi</taxon>
        <taxon>Dikarya</taxon>
        <taxon>Basidiomycota</taxon>
        <taxon>Agaricomycotina</taxon>
        <taxon>Agaricomycetes</taxon>
        <taxon>Cantharellales</taxon>
        <taxon>Hydnaceae</taxon>
        <taxon>Hydnum</taxon>
    </lineage>
</organism>
<evidence type="ECO:0000256" key="5">
    <source>
        <dbReference type="SAM" id="MobiDB-lite"/>
    </source>
</evidence>
<dbReference type="Proteomes" id="UP000886523">
    <property type="component" value="Unassembled WGS sequence"/>
</dbReference>
<evidence type="ECO:0000259" key="6">
    <source>
        <dbReference type="PROSITE" id="PS50089"/>
    </source>
</evidence>
<dbReference type="PROSITE" id="PS50089">
    <property type="entry name" value="ZF_RING_2"/>
    <property type="match status" value="1"/>
</dbReference>
<evidence type="ECO:0000256" key="2">
    <source>
        <dbReference type="ARBA" id="ARBA00022771"/>
    </source>
</evidence>
<feature type="region of interest" description="Disordered" evidence="5">
    <location>
        <begin position="72"/>
        <end position="91"/>
    </location>
</feature>
<keyword evidence="1" id="KW-0479">Metal-binding</keyword>
<feature type="compositionally biased region" description="Pro residues" evidence="5">
    <location>
        <begin position="1"/>
        <end position="12"/>
    </location>
</feature>
<dbReference type="InterPro" id="IPR013083">
    <property type="entry name" value="Znf_RING/FYVE/PHD"/>
</dbReference>
<reference evidence="7" key="1">
    <citation type="journal article" date="2020" name="Nat. Commun.">
        <title>Large-scale genome sequencing of mycorrhizal fungi provides insights into the early evolution of symbiotic traits.</title>
        <authorList>
            <person name="Miyauchi S."/>
            <person name="Kiss E."/>
            <person name="Kuo A."/>
            <person name="Drula E."/>
            <person name="Kohler A."/>
            <person name="Sanchez-Garcia M."/>
            <person name="Morin E."/>
            <person name="Andreopoulos B."/>
            <person name="Barry K.W."/>
            <person name="Bonito G."/>
            <person name="Buee M."/>
            <person name="Carver A."/>
            <person name="Chen C."/>
            <person name="Cichocki N."/>
            <person name="Clum A."/>
            <person name="Culley D."/>
            <person name="Crous P.W."/>
            <person name="Fauchery L."/>
            <person name="Girlanda M."/>
            <person name="Hayes R.D."/>
            <person name="Keri Z."/>
            <person name="LaButti K."/>
            <person name="Lipzen A."/>
            <person name="Lombard V."/>
            <person name="Magnuson J."/>
            <person name="Maillard F."/>
            <person name="Murat C."/>
            <person name="Nolan M."/>
            <person name="Ohm R.A."/>
            <person name="Pangilinan J."/>
            <person name="Pereira M.F."/>
            <person name="Perotto S."/>
            <person name="Peter M."/>
            <person name="Pfister S."/>
            <person name="Riley R."/>
            <person name="Sitrit Y."/>
            <person name="Stielow J.B."/>
            <person name="Szollosi G."/>
            <person name="Zifcakova L."/>
            <person name="Stursova M."/>
            <person name="Spatafora J.W."/>
            <person name="Tedersoo L."/>
            <person name="Vaario L.M."/>
            <person name="Yamada A."/>
            <person name="Yan M."/>
            <person name="Wang P."/>
            <person name="Xu J."/>
            <person name="Bruns T."/>
            <person name="Baldrian P."/>
            <person name="Vilgalys R."/>
            <person name="Dunand C."/>
            <person name="Henrissat B."/>
            <person name="Grigoriev I.V."/>
            <person name="Hibbett D."/>
            <person name="Nagy L.G."/>
            <person name="Martin F.M."/>
        </authorList>
    </citation>
    <scope>NUCLEOTIDE SEQUENCE</scope>
    <source>
        <strain evidence="7">UP504</strain>
    </source>
</reference>
<dbReference type="GO" id="GO:0061630">
    <property type="term" value="F:ubiquitin protein ligase activity"/>
    <property type="evidence" value="ECO:0007669"/>
    <property type="project" value="TreeGrafter"/>
</dbReference>
<dbReference type="EMBL" id="MU129061">
    <property type="protein sequence ID" value="KAF9508324.1"/>
    <property type="molecule type" value="Genomic_DNA"/>
</dbReference>
<dbReference type="InterPro" id="IPR051834">
    <property type="entry name" value="RING_finger_E3_ligase"/>
</dbReference>
<dbReference type="InterPro" id="IPR001841">
    <property type="entry name" value="Znf_RING"/>
</dbReference>
<dbReference type="Pfam" id="PF13639">
    <property type="entry name" value="zf-RING_2"/>
    <property type="match status" value="1"/>
</dbReference>
<dbReference type="OrthoDB" id="8062037at2759"/>
<dbReference type="PANTHER" id="PTHR45931:SF3">
    <property type="entry name" value="RING ZINC FINGER-CONTAINING PROTEIN"/>
    <property type="match status" value="1"/>
</dbReference>
<dbReference type="PANTHER" id="PTHR45931">
    <property type="entry name" value="SI:CH211-59O9.10"/>
    <property type="match status" value="1"/>
</dbReference>
<evidence type="ECO:0000313" key="8">
    <source>
        <dbReference type="Proteomes" id="UP000886523"/>
    </source>
</evidence>
<dbReference type="SUPFAM" id="SSF57850">
    <property type="entry name" value="RING/U-box"/>
    <property type="match status" value="1"/>
</dbReference>
<evidence type="ECO:0000313" key="7">
    <source>
        <dbReference type="EMBL" id="KAF9508324.1"/>
    </source>
</evidence>
<feature type="region of interest" description="Disordered" evidence="5">
    <location>
        <begin position="1"/>
        <end position="59"/>
    </location>
</feature>
<dbReference type="Gene3D" id="3.30.40.10">
    <property type="entry name" value="Zinc/RING finger domain, C3HC4 (zinc finger)"/>
    <property type="match status" value="1"/>
</dbReference>
<dbReference type="GO" id="GO:0008270">
    <property type="term" value="F:zinc ion binding"/>
    <property type="evidence" value="ECO:0007669"/>
    <property type="project" value="UniProtKB-KW"/>
</dbReference>
<evidence type="ECO:0000256" key="4">
    <source>
        <dbReference type="PROSITE-ProRule" id="PRU00175"/>
    </source>
</evidence>
<gene>
    <name evidence="7" type="ORF">BS47DRAFT_236245</name>
</gene>
<keyword evidence="2 4" id="KW-0863">Zinc-finger</keyword>
<proteinExistence type="predicted"/>
<feature type="domain" description="RING-type" evidence="6">
    <location>
        <begin position="223"/>
        <end position="265"/>
    </location>
</feature>
<dbReference type="AlphaFoldDB" id="A0A9P6AM15"/>
<protein>
    <recommendedName>
        <fullName evidence="6">RING-type domain-containing protein</fullName>
    </recommendedName>
</protein>
<feature type="compositionally biased region" description="Low complexity" evidence="5">
    <location>
        <begin position="34"/>
        <end position="48"/>
    </location>
</feature>
<accession>A0A9P6AM15</accession>
<dbReference type="SMART" id="SM00184">
    <property type="entry name" value="RING"/>
    <property type="match status" value="1"/>
</dbReference>
<dbReference type="GO" id="GO:0006511">
    <property type="term" value="P:ubiquitin-dependent protein catabolic process"/>
    <property type="evidence" value="ECO:0007669"/>
    <property type="project" value="TreeGrafter"/>
</dbReference>
<dbReference type="GO" id="GO:0005634">
    <property type="term" value="C:nucleus"/>
    <property type="evidence" value="ECO:0007669"/>
    <property type="project" value="TreeGrafter"/>
</dbReference>
<dbReference type="CDD" id="cd16469">
    <property type="entry name" value="RING-H2_RNF24-like"/>
    <property type="match status" value="1"/>
</dbReference>
<evidence type="ECO:0000256" key="1">
    <source>
        <dbReference type="ARBA" id="ARBA00022723"/>
    </source>
</evidence>
<keyword evidence="3" id="KW-0862">Zinc</keyword>
<keyword evidence="8" id="KW-1185">Reference proteome</keyword>
<sequence>MFDDPISPPTPPLSDYSRTGDDFDFSRYLPSPPSTSTATSRPNSSELPTLPPFPSSLSDFDVPAEWDDYRRAPDSHRTVSPPRLDNDTDRTYGESWRDQARAFLSSALARGALERHREERAAMRERQARRDARRRREAQARESYVIMAIAGFYPDHMLLAPNLFLGQFDHDDFWALAELLGQVKPPVATKDDIEHSGLPVVKTEKISEYAENGLIATNTIERCLVCLSDYEEQEDIRILSCKHAFHKDCVDKWMEVGRNNCPACRTKVQSS</sequence>
<name>A0A9P6AM15_9AGAM</name>
<evidence type="ECO:0000256" key="3">
    <source>
        <dbReference type="ARBA" id="ARBA00022833"/>
    </source>
</evidence>